<accession>A0A538TV68</accession>
<dbReference type="InterPro" id="IPR018704">
    <property type="entry name" value="SecYEG/CpoB_TPR"/>
</dbReference>
<keyword evidence="1" id="KW-0472">Membrane</keyword>
<feature type="transmembrane region" description="Helical" evidence="1">
    <location>
        <begin position="33"/>
        <end position="51"/>
    </location>
</feature>
<dbReference type="Gene3D" id="1.25.40.10">
    <property type="entry name" value="Tetratricopeptide repeat domain"/>
    <property type="match status" value="1"/>
</dbReference>
<evidence type="ECO:0000313" key="3">
    <source>
        <dbReference type="EMBL" id="TMQ67524.1"/>
    </source>
</evidence>
<evidence type="ECO:0000259" key="2">
    <source>
        <dbReference type="Pfam" id="PF09976"/>
    </source>
</evidence>
<dbReference type="InterPro" id="IPR011990">
    <property type="entry name" value="TPR-like_helical_dom_sf"/>
</dbReference>
<reference evidence="3 4" key="1">
    <citation type="journal article" date="2019" name="Nat. Microbiol.">
        <title>Mediterranean grassland soil C-N compound turnover is dependent on rainfall and depth, and is mediated by genomically divergent microorganisms.</title>
        <authorList>
            <person name="Diamond S."/>
            <person name="Andeer P.F."/>
            <person name="Li Z."/>
            <person name="Crits-Christoph A."/>
            <person name="Burstein D."/>
            <person name="Anantharaman K."/>
            <person name="Lane K.R."/>
            <person name="Thomas B.C."/>
            <person name="Pan C."/>
            <person name="Northen T.R."/>
            <person name="Banfield J.F."/>
        </authorList>
    </citation>
    <scope>NUCLEOTIDE SEQUENCE [LARGE SCALE GENOMIC DNA]</scope>
    <source>
        <strain evidence="3">WS_10</strain>
    </source>
</reference>
<dbReference type="SUPFAM" id="SSF48452">
    <property type="entry name" value="TPR-like"/>
    <property type="match status" value="1"/>
</dbReference>
<dbReference type="EMBL" id="VBPA01000444">
    <property type="protein sequence ID" value="TMQ67524.1"/>
    <property type="molecule type" value="Genomic_DNA"/>
</dbReference>
<feature type="domain" description="Ancillary SecYEG translocon subunit/Cell division coordinator CpoB TPR" evidence="2">
    <location>
        <begin position="24"/>
        <end position="154"/>
    </location>
</feature>
<dbReference type="Proteomes" id="UP000319836">
    <property type="component" value="Unassembled WGS sequence"/>
</dbReference>
<keyword evidence="1" id="KW-1133">Transmembrane helix</keyword>
<evidence type="ECO:0000256" key="1">
    <source>
        <dbReference type="SAM" id="Phobius"/>
    </source>
</evidence>
<protein>
    <submittedName>
        <fullName evidence="3">Tetratricopeptide repeat protein</fullName>
    </submittedName>
</protein>
<evidence type="ECO:0000313" key="4">
    <source>
        <dbReference type="Proteomes" id="UP000319836"/>
    </source>
</evidence>
<proteinExistence type="predicted"/>
<dbReference type="Pfam" id="PF09976">
    <property type="entry name" value="TPR_21"/>
    <property type="match status" value="1"/>
</dbReference>
<organism evidence="3 4">
    <name type="scientific">Eiseniibacteriota bacterium</name>
    <dbReference type="NCBI Taxonomy" id="2212470"/>
    <lineage>
        <taxon>Bacteria</taxon>
        <taxon>Candidatus Eiseniibacteriota</taxon>
    </lineage>
</organism>
<keyword evidence="1" id="KW-0812">Transmembrane</keyword>
<comment type="caution">
    <text evidence="3">The sequence shown here is derived from an EMBL/GenBank/DDBJ whole genome shotgun (WGS) entry which is preliminary data.</text>
</comment>
<name>A0A538TV68_UNCEI</name>
<gene>
    <name evidence="3" type="ORF">E6K80_15165</name>
</gene>
<dbReference type="AlphaFoldDB" id="A0A538TV68"/>
<sequence length="224" mass="24918">MALETQQARRLDSEGAELLDRVSSWWEDYQRPLLIALVTVAIVGGGGFLYFRSQAKQEDIAAGQLAEASVVFWQGDYNRALEVAKQTYTQYPSSPSGIDAHRVAADASFWLGDFRSAVSEYRRYLDKVKTGDLANAARRSLAYALESNRQTLDAAKAYDGLVGVFDRITSAEMLTAGARCYRRLGQPIEAIQRLKRVANEFGDTYYAQVARVDLGELEAMSNTH</sequence>